<dbReference type="Proteomes" id="UP000291343">
    <property type="component" value="Unassembled WGS sequence"/>
</dbReference>
<dbReference type="OrthoDB" id="156886at2759"/>
<dbReference type="AlphaFoldDB" id="A0A482WFZ4"/>
<dbReference type="GO" id="GO:0031966">
    <property type="term" value="C:mitochondrial membrane"/>
    <property type="evidence" value="ECO:0007669"/>
    <property type="project" value="TreeGrafter"/>
</dbReference>
<dbReference type="InParanoid" id="A0A482WFZ4"/>
<proteinExistence type="inferred from homology"/>
<keyword evidence="2" id="KW-0812">Transmembrane</keyword>
<dbReference type="GO" id="GO:0033615">
    <property type="term" value="P:mitochondrial proton-transporting ATP synthase complex assembly"/>
    <property type="evidence" value="ECO:0007669"/>
    <property type="project" value="TreeGrafter"/>
</dbReference>
<evidence type="ECO:0000256" key="2">
    <source>
        <dbReference type="SAM" id="Phobius"/>
    </source>
</evidence>
<keyword evidence="2" id="KW-1133">Transmembrane helix</keyword>
<comment type="similarity">
    <text evidence="1">Belongs to the TMEM70 family.</text>
</comment>
<protein>
    <recommendedName>
        <fullName evidence="5">Transmembrane protein 70 homolog, mitochondrial</fullName>
    </recommendedName>
</protein>
<dbReference type="PANTHER" id="PTHR13281">
    <property type="entry name" value="TRANSMEMBRANE PROTEIN 70, MITOCHONDRIAL"/>
    <property type="match status" value="1"/>
</dbReference>
<comment type="caution">
    <text evidence="3">The sequence shown here is derived from an EMBL/GenBank/DDBJ whole genome shotgun (WGS) entry which is preliminary data.</text>
</comment>
<dbReference type="Pfam" id="PF06979">
    <property type="entry name" value="TMEM70"/>
    <property type="match status" value="1"/>
</dbReference>
<gene>
    <name evidence="3" type="ORF">LSTR_LSTR001871</name>
</gene>
<dbReference type="FunCoup" id="A0A482WFZ4">
    <property type="interactions" value="1001"/>
</dbReference>
<dbReference type="InterPro" id="IPR009724">
    <property type="entry name" value="TMEM70"/>
</dbReference>
<dbReference type="InterPro" id="IPR045325">
    <property type="entry name" value="TMEM70/TMEM186/TMEM223"/>
</dbReference>
<evidence type="ECO:0000313" key="4">
    <source>
        <dbReference type="Proteomes" id="UP000291343"/>
    </source>
</evidence>
<evidence type="ECO:0000256" key="1">
    <source>
        <dbReference type="ARBA" id="ARBA00005280"/>
    </source>
</evidence>
<sequence>MISSLARTCRQFYCPLNQISKPFVSELTSRKISLPKKQLTSSISFFKRTEPQDDRKDSIQIYREELDGNVFRVKAFSLLSSGFGLAYLPIAIHKIMNEDISVVAIVISGTIFSFFTFITPLLLHQLAKRYVTAVSYSEDTDTYAAKTYSFFLRDKELTFKANEVDVPETPPFLASFVVRGNPLFVDPKSFTDLNHYKRFMKYDVPLDLKLTSDIKEKSKIN</sequence>
<feature type="transmembrane region" description="Helical" evidence="2">
    <location>
        <begin position="75"/>
        <end position="96"/>
    </location>
</feature>
<evidence type="ECO:0008006" key="5">
    <source>
        <dbReference type="Google" id="ProtNLM"/>
    </source>
</evidence>
<name>A0A482WFZ4_LAOST</name>
<accession>A0A482WFZ4</accession>
<keyword evidence="2" id="KW-0472">Membrane</keyword>
<keyword evidence="4" id="KW-1185">Reference proteome</keyword>
<reference evidence="3 4" key="1">
    <citation type="journal article" date="2017" name="Gigascience">
        <title>Genome sequence of the small brown planthopper, Laodelphax striatellus.</title>
        <authorList>
            <person name="Zhu J."/>
            <person name="Jiang F."/>
            <person name="Wang X."/>
            <person name="Yang P."/>
            <person name="Bao Y."/>
            <person name="Zhao W."/>
            <person name="Wang W."/>
            <person name="Lu H."/>
            <person name="Wang Q."/>
            <person name="Cui N."/>
            <person name="Li J."/>
            <person name="Chen X."/>
            <person name="Luo L."/>
            <person name="Yu J."/>
            <person name="Kang L."/>
            <person name="Cui F."/>
        </authorList>
    </citation>
    <scope>NUCLEOTIDE SEQUENCE [LARGE SCALE GENOMIC DNA]</scope>
    <source>
        <strain evidence="3">Lst14</strain>
    </source>
</reference>
<dbReference type="EMBL" id="QKKF02037264">
    <property type="protein sequence ID" value="RZF32407.1"/>
    <property type="molecule type" value="Genomic_DNA"/>
</dbReference>
<evidence type="ECO:0000313" key="3">
    <source>
        <dbReference type="EMBL" id="RZF32407.1"/>
    </source>
</evidence>
<organism evidence="3 4">
    <name type="scientific">Laodelphax striatellus</name>
    <name type="common">Small brown planthopper</name>
    <name type="synonym">Delphax striatella</name>
    <dbReference type="NCBI Taxonomy" id="195883"/>
    <lineage>
        <taxon>Eukaryota</taxon>
        <taxon>Metazoa</taxon>
        <taxon>Ecdysozoa</taxon>
        <taxon>Arthropoda</taxon>
        <taxon>Hexapoda</taxon>
        <taxon>Insecta</taxon>
        <taxon>Pterygota</taxon>
        <taxon>Neoptera</taxon>
        <taxon>Paraneoptera</taxon>
        <taxon>Hemiptera</taxon>
        <taxon>Auchenorrhyncha</taxon>
        <taxon>Fulgoroidea</taxon>
        <taxon>Delphacidae</taxon>
        <taxon>Criomorphinae</taxon>
        <taxon>Laodelphax</taxon>
    </lineage>
</organism>
<dbReference type="STRING" id="195883.A0A482WFZ4"/>
<dbReference type="PANTHER" id="PTHR13281:SF0">
    <property type="entry name" value="TRANSMEMBRANE PROTEIN 70, MITOCHONDRIAL"/>
    <property type="match status" value="1"/>
</dbReference>
<feature type="transmembrane region" description="Helical" evidence="2">
    <location>
        <begin position="102"/>
        <end position="123"/>
    </location>
</feature>